<dbReference type="Gene3D" id="1.10.150.20">
    <property type="entry name" value="5' to 3' exonuclease, C-terminal subdomain"/>
    <property type="match status" value="1"/>
</dbReference>
<dbReference type="InterPro" id="IPR036259">
    <property type="entry name" value="MFS_trans_sf"/>
</dbReference>
<dbReference type="EMBL" id="QGGV01000002">
    <property type="protein sequence ID" value="PWK57489.1"/>
    <property type="molecule type" value="Genomic_DNA"/>
</dbReference>
<dbReference type="Proteomes" id="UP000245390">
    <property type="component" value="Unassembled WGS sequence"/>
</dbReference>
<keyword evidence="3" id="KW-0378">Hydrolase</keyword>
<reference evidence="3 4" key="1">
    <citation type="submission" date="2018-05" db="EMBL/GenBank/DDBJ databases">
        <title>Genomic Encyclopedia of Type Strains, Phase IV (KMG-IV): sequencing the most valuable type-strain genomes for metagenomic binning, comparative biology and taxonomic classification.</title>
        <authorList>
            <person name="Goeker M."/>
        </authorList>
    </citation>
    <scope>NUCLEOTIDE SEQUENCE [LARGE SCALE GENOMIC DNA]</scope>
    <source>
        <strain evidence="3 4">DSM 103371</strain>
    </source>
</reference>
<comment type="caution">
    <text evidence="3">The sequence shown here is derived from an EMBL/GenBank/DDBJ whole genome shotgun (WGS) entry which is preliminary data.</text>
</comment>
<keyword evidence="2" id="KW-1133">Transmembrane helix</keyword>
<evidence type="ECO:0000256" key="2">
    <source>
        <dbReference type="SAM" id="Phobius"/>
    </source>
</evidence>
<organism evidence="3 4">
    <name type="scientific">Silicimonas algicola</name>
    <dbReference type="NCBI Taxonomy" id="1826607"/>
    <lineage>
        <taxon>Bacteria</taxon>
        <taxon>Pseudomonadati</taxon>
        <taxon>Pseudomonadota</taxon>
        <taxon>Alphaproteobacteria</taxon>
        <taxon>Rhodobacterales</taxon>
        <taxon>Paracoccaceae</taxon>
    </lineage>
</organism>
<keyword evidence="4" id="KW-1185">Reference proteome</keyword>
<dbReference type="AlphaFoldDB" id="A0A316G933"/>
<feature type="compositionally biased region" description="Low complexity" evidence="1">
    <location>
        <begin position="106"/>
        <end position="116"/>
    </location>
</feature>
<accession>A0A316G933</accession>
<keyword evidence="2" id="KW-0472">Membrane</keyword>
<sequence length="269" mass="28036">MSGHEKASNSVVWGAGIGLFLVSFIVLFWPGDYGFIAAFFIALLIALLSTVVIWLWFHGMPALGNTAAPEGTVAPEPASAPKPSPGPEGVVAHTEPADEPASVETASSPSGAAASPDPKPAPVPPPDPAPIPDPDPAPMPDPDPAPVPDPAPAAIEPEPAAHETSEAMADTAGPGERPSGLDAPRGGEADDLKRIKGVGPKLEKLLNSLGFWHFEQIGNWSASEIAWVDHNLEGFKGRVTRDKWVSQARMLADGGETDFSKRVDKGGVY</sequence>
<dbReference type="RefSeq" id="WP_241239668.1">
    <property type="nucleotide sequence ID" value="NZ_CP034588.1"/>
</dbReference>
<feature type="transmembrane region" description="Helical" evidence="2">
    <location>
        <begin position="12"/>
        <end position="29"/>
    </location>
</feature>
<evidence type="ECO:0000313" key="4">
    <source>
        <dbReference type="Proteomes" id="UP000245390"/>
    </source>
</evidence>
<dbReference type="GO" id="GO:0004519">
    <property type="term" value="F:endonuclease activity"/>
    <property type="evidence" value="ECO:0007669"/>
    <property type="project" value="UniProtKB-KW"/>
</dbReference>
<feature type="compositionally biased region" description="Basic and acidic residues" evidence="1">
    <location>
        <begin position="185"/>
        <end position="194"/>
    </location>
</feature>
<keyword evidence="3" id="KW-0255">Endonuclease</keyword>
<evidence type="ECO:0000256" key="1">
    <source>
        <dbReference type="SAM" id="MobiDB-lite"/>
    </source>
</evidence>
<gene>
    <name evidence="3" type="ORF">C8D95_102132</name>
</gene>
<keyword evidence="3" id="KW-0540">Nuclease</keyword>
<protein>
    <submittedName>
        <fullName evidence="3">Putative flap endonuclease-1-like 5' DNA nuclease</fullName>
    </submittedName>
</protein>
<dbReference type="SUPFAM" id="SSF103473">
    <property type="entry name" value="MFS general substrate transporter"/>
    <property type="match status" value="1"/>
</dbReference>
<feature type="transmembrane region" description="Helical" evidence="2">
    <location>
        <begin position="35"/>
        <end position="57"/>
    </location>
</feature>
<feature type="region of interest" description="Disordered" evidence="1">
    <location>
        <begin position="71"/>
        <end position="194"/>
    </location>
</feature>
<keyword evidence="2" id="KW-0812">Transmembrane</keyword>
<name>A0A316G933_9RHOB</name>
<feature type="compositionally biased region" description="Pro residues" evidence="1">
    <location>
        <begin position="117"/>
        <end position="151"/>
    </location>
</feature>
<proteinExistence type="predicted"/>
<evidence type="ECO:0000313" key="3">
    <source>
        <dbReference type="EMBL" id="PWK57489.1"/>
    </source>
</evidence>